<dbReference type="PANTHER" id="PTHR10859:SF91">
    <property type="entry name" value="DOLICHYL-PHOSPHATE BETA-GLUCOSYLTRANSFERASE"/>
    <property type="match status" value="1"/>
</dbReference>
<dbReference type="InterPro" id="IPR029044">
    <property type="entry name" value="Nucleotide-diphossugar_trans"/>
</dbReference>
<gene>
    <name evidence="15" type="ORF">MAM1_0062d03851</name>
</gene>
<reference evidence="15" key="1">
    <citation type="submission" date="2014-09" db="EMBL/GenBank/DDBJ databases">
        <title>Draft genome sequence of an oleaginous Mucoromycotina fungus Mucor ambiguus NBRC6742.</title>
        <authorList>
            <person name="Takeda I."/>
            <person name="Yamane N."/>
            <person name="Morita T."/>
            <person name="Tamano K."/>
            <person name="Machida M."/>
            <person name="Baker S."/>
            <person name="Koike H."/>
        </authorList>
    </citation>
    <scope>NUCLEOTIDE SEQUENCE</scope>
    <source>
        <strain evidence="15">NBRC 6742</strain>
    </source>
</reference>
<dbReference type="EC" id="2.4.1.117" evidence="4"/>
<dbReference type="Proteomes" id="UP000053815">
    <property type="component" value="Unassembled WGS sequence"/>
</dbReference>
<feature type="transmembrane region" description="Helical" evidence="13">
    <location>
        <begin position="6"/>
        <end position="25"/>
    </location>
</feature>
<evidence type="ECO:0000256" key="10">
    <source>
        <dbReference type="ARBA" id="ARBA00022989"/>
    </source>
</evidence>
<dbReference type="EMBL" id="DF836351">
    <property type="protein sequence ID" value="GAN04391.1"/>
    <property type="molecule type" value="Genomic_DNA"/>
</dbReference>
<dbReference type="Gene3D" id="3.90.550.10">
    <property type="entry name" value="Spore Coat Polysaccharide Biosynthesis Protein SpsA, Chain A"/>
    <property type="match status" value="1"/>
</dbReference>
<evidence type="ECO:0000256" key="5">
    <source>
        <dbReference type="ARBA" id="ARBA00022676"/>
    </source>
</evidence>
<evidence type="ECO:0000256" key="1">
    <source>
        <dbReference type="ARBA" id="ARBA00004389"/>
    </source>
</evidence>
<keyword evidence="9" id="KW-0735">Signal-anchor</keyword>
<dbReference type="GO" id="GO:0004581">
    <property type="term" value="F:dolichyl-phosphate beta-glucosyltransferase activity"/>
    <property type="evidence" value="ECO:0007669"/>
    <property type="project" value="UniProtKB-EC"/>
</dbReference>
<accession>A0A0C9M4U2</accession>
<dbReference type="Pfam" id="PF00535">
    <property type="entry name" value="Glycos_transf_2"/>
    <property type="match status" value="1"/>
</dbReference>
<evidence type="ECO:0000256" key="11">
    <source>
        <dbReference type="ARBA" id="ARBA00023136"/>
    </source>
</evidence>
<dbReference type="InterPro" id="IPR001173">
    <property type="entry name" value="Glyco_trans_2-like"/>
</dbReference>
<evidence type="ECO:0000256" key="7">
    <source>
        <dbReference type="ARBA" id="ARBA00022692"/>
    </source>
</evidence>
<evidence type="ECO:0000256" key="13">
    <source>
        <dbReference type="SAM" id="Phobius"/>
    </source>
</evidence>
<evidence type="ECO:0000313" key="16">
    <source>
        <dbReference type="Proteomes" id="UP000053815"/>
    </source>
</evidence>
<protein>
    <recommendedName>
        <fullName evidence="4">dolichyl-phosphate beta-glucosyltransferase</fullName>
        <ecNumber evidence="4">2.4.1.117</ecNumber>
    </recommendedName>
</protein>
<sequence length="334" mass="37884">MALIQFLTVIATTAIASLIGFLLFCSPKPRERTENEKYYRDAASKDKKLLPSIFDEPTLKLSCIVPAFDETKRLPTMLKETVEYLEEQKKKDATYTYEMIIVDDGSRDNTVQVAMDFAMKQPDVDIRILALDKNRGKGGAVTQVSLWGEEANDCYIKTCVKCQGMLAARGELCLMVDADGATQFSDLGKLVEDIKRIEKDGQGVVVGSRSHLVTTEAVVKRSFIRNFLMRGFHTLVYVLGIRGIEDTQCGFKLFTRKSAQVIFPNMHVERWIFDIECLMIAQLEKMPISEVQVTWHEIDGSKVNLMIDSMKMAIDLLLIRLNYILGFWSVQKSH</sequence>
<dbReference type="STRING" id="91626.A0A0C9M4U2"/>
<comment type="subcellular location">
    <subcellularLocation>
        <location evidence="1">Endoplasmic reticulum membrane</location>
        <topology evidence="1">Single-pass membrane protein</topology>
    </subcellularLocation>
</comment>
<dbReference type="SUPFAM" id="SSF53448">
    <property type="entry name" value="Nucleotide-diphospho-sugar transferases"/>
    <property type="match status" value="1"/>
</dbReference>
<dbReference type="OrthoDB" id="3784at2759"/>
<comment type="similarity">
    <text evidence="3">Belongs to the glycosyltransferase 2 family.</text>
</comment>
<organism evidence="15">
    <name type="scientific">Mucor ambiguus</name>
    <dbReference type="NCBI Taxonomy" id="91626"/>
    <lineage>
        <taxon>Eukaryota</taxon>
        <taxon>Fungi</taxon>
        <taxon>Fungi incertae sedis</taxon>
        <taxon>Mucoromycota</taxon>
        <taxon>Mucoromycotina</taxon>
        <taxon>Mucoromycetes</taxon>
        <taxon>Mucorales</taxon>
        <taxon>Mucorineae</taxon>
        <taxon>Mucoraceae</taxon>
        <taxon>Mucor</taxon>
    </lineage>
</organism>
<dbReference type="GO" id="GO:0005789">
    <property type="term" value="C:endoplasmic reticulum membrane"/>
    <property type="evidence" value="ECO:0007669"/>
    <property type="project" value="UniProtKB-SubCell"/>
</dbReference>
<evidence type="ECO:0000256" key="4">
    <source>
        <dbReference type="ARBA" id="ARBA00012583"/>
    </source>
</evidence>
<evidence type="ECO:0000256" key="9">
    <source>
        <dbReference type="ARBA" id="ARBA00022968"/>
    </source>
</evidence>
<keyword evidence="6 15" id="KW-0808">Transferase</keyword>
<feature type="domain" description="Glycosyltransferase 2-like" evidence="14">
    <location>
        <begin position="62"/>
        <end position="143"/>
    </location>
</feature>
<keyword evidence="7 13" id="KW-0812">Transmembrane</keyword>
<dbReference type="CDD" id="cd04188">
    <property type="entry name" value="DPG_synthase"/>
    <property type="match status" value="1"/>
</dbReference>
<keyword evidence="10 13" id="KW-1133">Transmembrane helix</keyword>
<proteinExistence type="inferred from homology"/>
<evidence type="ECO:0000259" key="14">
    <source>
        <dbReference type="Pfam" id="PF00535"/>
    </source>
</evidence>
<evidence type="ECO:0000313" key="15">
    <source>
        <dbReference type="EMBL" id="GAN04391.1"/>
    </source>
</evidence>
<comment type="pathway">
    <text evidence="2">Protein modification; protein glycosylation.</text>
</comment>
<name>A0A0C9M4U2_9FUNG</name>
<evidence type="ECO:0000256" key="12">
    <source>
        <dbReference type="ARBA" id="ARBA00045097"/>
    </source>
</evidence>
<dbReference type="InterPro" id="IPR035518">
    <property type="entry name" value="DPG_synthase"/>
</dbReference>
<keyword evidence="8" id="KW-0256">Endoplasmic reticulum</keyword>
<keyword evidence="16" id="KW-1185">Reference proteome</keyword>
<keyword evidence="11 13" id="KW-0472">Membrane</keyword>
<comment type="catalytic activity">
    <reaction evidence="12">
        <text>a di-trans,poly-cis-dolichyl phosphate + UDP-alpha-D-glucose = a di-trans,poly-cis-dolichyl beta-D-glucosyl phosphate + UDP</text>
        <dbReference type="Rhea" id="RHEA:15401"/>
        <dbReference type="Rhea" id="RHEA-COMP:19498"/>
        <dbReference type="Rhea" id="RHEA-COMP:19502"/>
        <dbReference type="ChEBI" id="CHEBI:57525"/>
        <dbReference type="ChEBI" id="CHEBI:57683"/>
        <dbReference type="ChEBI" id="CHEBI:58223"/>
        <dbReference type="ChEBI" id="CHEBI:58885"/>
        <dbReference type="EC" id="2.4.1.117"/>
    </reaction>
    <physiologicalReaction direction="left-to-right" evidence="12">
        <dbReference type="Rhea" id="RHEA:15402"/>
    </physiologicalReaction>
</comment>
<dbReference type="AlphaFoldDB" id="A0A0C9M4U2"/>
<keyword evidence="5" id="KW-0328">Glycosyltransferase</keyword>
<dbReference type="PANTHER" id="PTHR10859">
    <property type="entry name" value="GLYCOSYL TRANSFERASE"/>
    <property type="match status" value="1"/>
</dbReference>
<evidence type="ECO:0000256" key="6">
    <source>
        <dbReference type="ARBA" id="ARBA00022679"/>
    </source>
</evidence>
<evidence type="ECO:0000256" key="2">
    <source>
        <dbReference type="ARBA" id="ARBA00004922"/>
    </source>
</evidence>
<dbReference type="GO" id="GO:0006487">
    <property type="term" value="P:protein N-linked glycosylation"/>
    <property type="evidence" value="ECO:0007669"/>
    <property type="project" value="TreeGrafter"/>
</dbReference>
<evidence type="ECO:0000256" key="8">
    <source>
        <dbReference type="ARBA" id="ARBA00022824"/>
    </source>
</evidence>
<evidence type="ECO:0000256" key="3">
    <source>
        <dbReference type="ARBA" id="ARBA00006739"/>
    </source>
</evidence>